<dbReference type="EMBL" id="MN739530">
    <property type="protein sequence ID" value="QHT10890.1"/>
    <property type="molecule type" value="Genomic_DNA"/>
</dbReference>
<sequence>MSYNFNMKINYETNEEYRQYFRELCGMTNFLLDPSMNTLELDEETLDEQQFDMDAASKTMDYIWESTKKNSLFQRIYSKAAAIMLSDNNEIGLAIMISYDYLDVFHKCFVEFMREPLLFDENNIAYLAVLERFTKLGYNRT</sequence>
<protein>
    <submittedName>
        <fullName evidence="1">Uncharacterized protein</fullName>
    </submittedName>
</protein>
<name>A0A6C0D3P9_9ZZZZ</name>
<organism evidence="1">
    <name type="scientific">viral metagenome</name>
    <dbReference type="NCBI Taxonomy" id="1070528"/>
    <lineage>
        <taxon>unclassified sequences</taxon>
        <taxon>metagenomes</taxon>
        <taxon>organismal metagenomes</taxon>
    </lineage>
</organism>
<proteinExistence type="predicted"/>
<dbReference type="AlphaFoldDB" id="A0A6C0D3P9"/>
<reference evidence="1" key="1">
    <citation type="journal article" date="2020" name="Nature">
        <title>Giant virus diversity and host interactions through global metagenomics.</title>
        <authorList>
            <person name="Schulz F."/>
            <person name="Roux S."/>
            <person name="Paez-Espino D."/>
            <person name="Jungbluth S."/>
            <person name="Walsh D.A."/>
            <person name="Denef V.J."/>
            <person name="McMahon K.D."/>
            <person name="Konstantinidis K.T."/>
            <person name="Eloe-Fadrosh E.A."/>
            <person name="Kyrpides N.C."/>
            <person name="Woyke T."/>
        </authorList>
    </citation>
    <scope>NUCLEOTIDE SEQUENCE</scope>
    <source>
        <strain evidence="1">GVMAG-M-3300023174-111</strain>
    </source>
</reference>
<accession>A0A6C0D3P9</accession>
<evidence type="ECO:0000313" key="1">
    <source>
        <dbReference type="EMBL" id="QHT10890.1"/>
    </source>
</evidence>